<dbReference type="PANTHER" id="PTHR43943">
    <property type="entry name" value="DEHYDROGENASE/REDUCTASE (SDR FAMILY) MEMBER 4"/>
    <property type="match status" value="1"/>
</dbReference>
<evidence type="ECO:0000256" key="2">
    <source>
        <dbReference type="ARBA" id="ARBA00022797"/>
    </source>
</evidence>
<proteinExistence type="inferred from homology"/>
<dbReference type="PRINTS" id="PR00081">
    <property type="entry name" value="GDHRDH"/>
</dbReference>
<sequence>MDLQLKNKKVFISGSTKGIGFAAAKIIAREGAEVIINGSSQDSVNEALAKLKKETENKKISGIPCDFSKTEEIKSLIKKLGSVDVLVNNVGIFKNKDFFDTTDEDWQNFYNLNVMSAVRLSRALMPKMLENNWGRILFISSESALNIPVEMIHYGMTKTALLSISRGLAELTKSSNVTVNSILPGPTKTEGLVSQIPDDKSFEEFEKEFFKNDRPTSILQRFADPDEVAQLIAYVSSPLSSATNGASLRVEGGVVKHI</sequence>
<dbReference type="Proteomes" id="UP001257659">
    <property type="component" value="Unassembled WGS sequence"/>
</dbReference>
<dbReference type="RefSeq" id="WP_309726468.1">
    <property type="nucleotide sequence ID" value="NZ_JAVDQA010000001.1"/>
</dbReference>
<keyword evidence="6" id="KW-1185">Reference proteome</keyword>
<accession>A0ABU1K3N5</accession>
<dbReference type="PRINTS" id="PR00080">
    <property type="entry name" value="SDRFAMILY"/>
</dbReference>
<keyword evidence="3" id="KW-0560">Oxidoreductase</keyword>
<evidence type="ECO:0000256" key="4">
    <source>
        <dbReference type="ARBA" id="ARBA00023027"/>
    </source>
</evidence>
<dbReference type="InterPro" id="IPR020904">
    <property type="entry name" value="Sc_DH/Rdtase_CS"/>
</dbReference>
<evidence type="ECO:0000313" key="6">
    <source>
        <dbReference type="Proteomes" id="UP001257659"/>
    </source>
</evidence>
<dbReference type="SUPFAM" id="SSF51735">
    <property type="entry name" value="NAD(P)-binding Rossmann-fold domains"/>
    <property type="match status" value="1"/>
</dbReference>
<dbReference type="PROSITE" id="PS00061">
    <property type="entry name" value="ADH_SHORT"/>
    <property type="match status" value="1"/>
</dbReference>
<name>A0ABU1K3N5_9FLAO</name>
<gene>
    <name evidence="5" type="ORF">GGR31_000238</name>
</gene>
<dbReference type="PANTHER" id="PTHR43943:SF17">
    <property type="entry name" value="3-PHENYLPROPIONATE-DIHYDRODIOL_CINNAMIC ACID-DIHYDRODIOL DEHYDROGENASE"/>
    <property type="match status" value="1"/>
</dbReference>
<comment type="caution">
    <text evidence="5">The sequence shown here is derived from an EMBL/GenBank/DDBJ whole genome shotgun (WGS) entry which is preliminary data.</text>
</comment>
<dbReference type="EMBL" id="JAVDQA010000001">
    <property type="protein sequence ID" value="MDR6299622.1"/>
    <property type="molecule type" value="Genomic_DNA"/>
</dbReference>
<dbReference type="Gene3D" id="3.40.50.720">
    <property type="entry name" value="NAD(P)-binding Rossmann-like Domain"/>
    <property type="match status" value="1"/>
</dbReference>
<evidence type="ECO:0000256" key="1">
    <source>
        <dbReference type="ARBA" id="ARBA00006484"/>
    </source>
</evidence>
<protein>
    <submittedName>
        <fullName evidence="5">NAD(P)-dependent dehydrogenase (Short-subunit alcohol dehydrogenase family)</fullName>
    </submittedName>
</protein>
<dbReference type="CDD" id="cd05233">
    <property type="entry name" value="SDR_c"/>
    <property type="match status" value="1"/>
</dbReference>
<keyword evidence="4" id="KW-0520">NAD</keyword>
<dbReference type="Pfam" id="PF13561">
    <property type="entry name" value="adh_short_C2"/>
    <property type="match status" value="1"/>
</dbReference>
<evidence type="ECO:0000256" key="3">
    <source>
        <dbReference type="ARBA" id="ARBA00023002"/>
    </source>
</evidence>
<reference evidence="5 6" key="1">
    <citation type="submission" date="2023-07" db="EMBL/GenBank/DDBJ databases">
        <title>Genomic Encyclopedia of Type Strains, Phase IV (KMG-IV): sequencing the most valuable type-strain genomes for metagenomic binning, comparative biology and taxonomic classification.</title>
        <authorList>
            <person name="Goeker M."/>
        </authorList>
    </citation>
    <scope>NUCLEOTIDE SEQUENCE [LARGE SCALE GENOMIC DNA]</scope>
    <source>
        <strain evidence="5 6">DSM 102814</strain>
    </source>
</reference>
<dbReference type="InterPro" id="IPR002347">
    <property type="entry name" value="SDR_fam"/>
</dbReference>
<dbReference type="InterPro" id="IPR036291">
    <property type="entry name" value="NAD(P)-bd_dom_sf"/>
</dbReference>
<keyword evidence="2" id="KW-0058">Aromatic hydrocarbons catabolism</keyword>
<organism evidence="5 6">
    <name type="scientific">Mesonia maritima</name>
    <dbReference type="NCBI Taxonomy" id="1793873"/>
    <lineage>
        <taxon>Bacteria</taxon>
        <taxon>Pseudomonadati</taxon>
        <taxon>Bacteroidota</taxon>
        <taxon>Flavobacteriia</taxon>
        <taxon>Flavobacteriales</taxon>
        <taxon>Flavobacteriaceae</taxon>
        <taxon>Mesonia</taxon>
    </lineage>
</organism>
<evidence type="ECO:0000313" key="5">
    <source>
        <dbReference type="EMBL" id="MDR6299622.1"/>
    </source>
</evidence>
<comment type="similarity">
    <text evidence="1">Belongs to the short-chain dehydrogenases/reductases (SDR) family.</text>
</comment>